<keyword evidence="2" id="KW-0732">Signal</keyword>
<accession>A0AAV9IN00</accession>
<name>A0AAV9IN00_9RHOD</name>
<evidence type="ECO:0000313" key="3">
    <source>
        <dbReference type="EMBL" id="KAK4528653.1"/>
    </source>
</evidence>
<feature type="chain" id="PRO_5043608839" evidence="2">
    <location>
        <begin position="19"/>
        <end position="106"/>
    </location>
</feature>
<dbReference type="AlphaFoldDB" id="A0AAV9IN00"/>
<feature type="region of interest" description="Disordered" evidence="1">
    <location>
        <begin position="85"/>
        <end position="106"/>
    </location>
</feature>
<evidence type="ECO:0000256" key="2">
    <source>
        <dbReference type="SAM" id="SignalP"/>
    </source>
</evidence>
<organism evidence="3 4">
    <name type="scientific">Galdieria yellowstonensis</name>
    <dbReference type="NCBI Taxonomy" id="3028027"/>
    <lineage>
        <taxon>Eukaryota</taxon>
        <taxon>Rhodophyta</taxon>
        <taxon>Bangiophyceae</taxon>
        <taxon>Galdieriales</taxon>
        <taxon>Galdieriaceae</taxon>
        <taxon>Galdieria</taxon>
    </lineage>
</organism>
<protein>
    <submittedName>
        <fullName evidence="3">Uncharacterized protein</fullName>
    </submittedName>
</protein>
<feature type="signal peptide" evidence="2">
    <location>
        <begin position="1"/>
        <end position="18"/>
    </location>
</feature>
<dbReference type="EMBL" id="JANCYU010000067">
    <property type="protein sequence ID" value="KAK4528653.1"/>
    <property type="molecule type" value="Genomic_DNA"/>
</dbReference>
<dbReference type="Proteomes" id="UP001300502">
    <property type="component" value="Unassembled WGS sequence"/>
</dbReference>
<reference evidence="3 4" key="1">
    <citation type="submission" date="2022-07" db="EMBL/GenBank/DDBJ databases">
        <title>Genome-wide signatures of adaptation to extreme environments.</title>
        <authorList>
            <person name="Cho C.H."/>
            <person name="Yoon H.S."/>
        </authorList>
    </citation>
    <scope>NUCLEOTIDE SEQUENCE [LARGE SCALE GENOMIC DNA]</scope>
    <source>
        <strain evidence="3 4">108.79 E11</strain>
    </source>
</reference>
<proteinExistence type="predicted"/>
<keyword evidence="4" id="KW-1185">Reference proteome</keyword>
<gene>
    <name evidence="3" type="ORF">GAYE_SCF62G6598</name>
</gene>
<sequence length="106" mass="12214">MNVLGKLLLLSLLKKVSVLVIAKTYGFPRIYRRIMECNRRFLKNEETRKLVRTKVQYLFRLPRKWLQLAQNKLRGSAGLGIVASGSWNNHGRQEERVQQGGSKSSS</sequence>
<evidence type="ECO:0000256" key="1">
    <source>
        <dbReference type="SAM" id="MobiDB-lite"/>
    </source>
</evidence>
<evidence type="ECO:0000313" key="4">
    <source>
        <dbReference type="Proteomes" id="UP001300502"/>
    </source>
</evidence>
<comment type="caution">
    <text evidence="3">The sequence shown here is derived from an EMBL/GenBank/DDBJ whole genome shotgun (WGS) entry which is preliminary data.</text>
</comment>